<dbReference type="PANTHER" id="PTHR45138">
    <property type="entry name" value="REGULATORY COMPONENTS OF SENSORY TRANSDUCTION SYSTEM"/>
    <property type="match status" value="1"/>
</dbReference>
<feature type="transmembrane region" description="Helical" evidence="1">
    <location>
        <begin position="64"/>
        <end position="82"/>
    </location>
</feature>
<evidence type="ECO:0000256" key="1">
    <source>
        <dbReference type="SAM" id="Phobius"/>
    </source>
</evidence>
<feature type="domain" description="GGDEF" evidence="3">
    <location>
        <begin position="517"/>
        <end position="652"/>
    </location>
</feature>
<dbReference type="InterPro" id="IPR043128">
    <property type="entry name" value="Rev_trsase/Diguanyl_cyclase"/>
</dbReference>
<gene>
    <name evidence="4" type="ORF">SAMN02745120_1702</name>
</gene>
<reference evidence="5" key="1">
    <citation type="submission" date="2017-02" db="EMBL/GenBank/DDBJ databases">
        <authorList>
            <person name="Varghese N."/>
            <person name="Submissions S."/>
        </authorList>
    </citation>
    <scope>NUCLEOTIDE SEQUENCE [LARGE SCALE GENOMIC DNA]</scope>
    <source>
        <strain evidence="5">ATCC 35199</strain>
    </source>
</reference>
<dbReference type="SMART" id="SM00091">
    <property type="entry name" value="PAS"/>
    <property type="match status" value="2"/>
</dbReference>
<dbReference type="PANTHER" id="PTHR45138:SF9">
    <property type="entry name" value="DIGUANYLATE CYCLASE DGCM-RELATED"/>
    <property type="match status" value="1"/>
</dbReference>
<dbReference type="GO" id="GO:1902201">
    <property type="term" value="P:negative regulation of bacterial-type flagellum-dependent cell motility"/>
    <property type="evidence" value="ECO:0007669"/>
    <property type="project" value="TreeGrafter"/>
</dbReference>
<dbReference type="PROSITE" id="PS50112">
    <property type="entry name" value="PAS"/>
    <property type="match status" value="1"/>
</dbReference>
<keyword evidence="5" id="KW-1185">Reference proteome</keyword>
<dbReference type="NCBIfam" id="TIGR00229">
    <property type="entry name" value="sensory_box"/>
    <property type="match status" value="2"/>
</dbReference>
<feature type="transmembrane region" description="Helical" evidence="1">
    <location>
        <begin position="150"/>
        <end position="175"/>
    </location>
</feature>
<name>A0A1T5BL22_9FIRM</name>
<dbReference type="InterPro" id="IPR000014">
    <property type="entry name" value="PAS"/>
</dbReference>
<dbReference type="EMBL" id="FUYN01000003">
    <property type="protein sequence ID" value="SKB47928.1"/>
    <property type="molecule type" value="Genomic_DNA"/>
</dbReference>
<feature type="transmembrane region" description="Helical" evidence="1">
    <location>
        <begin position="6"/>
        <end position="26"/>
    </location>
</feature>
<feature type="transmembrane region" description="Helical" evidence="1">
    <location>
        <begin position="118"/>
        <end position="138"/>
    </location>
</feature>
<dbReference type="InterPro" id="IPR035965">
    <property type="entry name" value="PAS-like_dom_sf"/>
</dbReference>
<dbReference type="PROSITE" id="PS50887">
    <property type="entry name" value="GGDEF"/>
    <property type="match status" value="1"/>
</dbReference>
<organism evidence="4 5">
    <name type="scientific">Acetoanaerobium noterae</name>
    <dbReference type="NCBI Taxonomy" id="745369"/>
    <lineage>
        <taxon>Bacteria</taxon>
        <taxon>Bacillati</taxon>
        <taxon>Bacillota</taxon>
        <taxon>Clostridia</taxon>
        <taxon>Peptostreptococcales</taxon>
        <taxon>Filifactoraceae</taxon>
        <taxon>Acetoanaerobium</taxon>
    </lineage>
</organism>
<dbReference type="Gene3D" id="3.30.450.20">
    <property type="entry name" value="PAS domain"/>
    <property type="match status" value="2"/>
</dbReference>
<dbReference type="NCBIfam" id="TIGR00254">
    <property type="entry name" value="GGDEF"/>
    <property type="match status" value="1"/>
</dbReference>
<protein>
    <submittedName>
        <fullName evidence="4">PAS domain S-box-containing protein/diguanylate cyclase (GGDEF) domain-containing protein</fullName>
    </submittedName>
</protein>
<sequence length="652" mass="75211">MNLNIYDFLMGVIISIVLLFFVLFYHIKLYKNHSFLKIWVAGTGMVILGFVLSLFASVPSFRPYAIMSSNLLLILGQGVYYISLKSFFEDKLKFSNYRSALFSFLLIYISVFSDNTTLRMFSTSIVLLMFSAFVLRLLYSHRTSEIHRSISFLIITYWINISFWIFRVLFTIMVLPSKPELYEFIVLLTDLSALLPSVLGSFGIILLTNQKLSSMLEKEKIKFSNIIDISPDLVVVTKLYDGKIFHANKKFIDKLGYRFEDIQNKSTLELNIWNDNSARNLFLNALVECETLENYEAYLYTKEREPFLGSISSSKIVIEDEQYVISIIRDVSDLRETEKKLIESEQKYKVIALSSASWEAWFNENGKLIWTNEMIKHIIGYSPNEATKLEDIFKDIVISDNLASLAKEYKYALSSRISGKNEFLINHKIFGERWILISWKKIYDSNNVFSGYRTSTIDITDQKKAELKASELANKLKIEKEIAEKNSLIDSMTGLANRRYLEQRIMYEYARMKRNWSNLSIIMIDVDFFKLYNDAYGHVQGDICLKTIAATLRSTVKRQTDLVARYGGEEFVVLLPETDKYSANILADNIKTNIENLEIEHMTSTISDYVTVSIGIATFTKDCNVSCEDLIQKADFALYEAKKIGRNSISHA</sequence>
<dbReference type="GO" id="GO:0005886">
    <property type="term" value="C:plasma membrane"/>
    <property type="evidence" value="ECO:0007669"/>
    <property type="project" value="TreeGrafter"/>
</dbReference>
<dbReference type="Gene3D" id="3.30.70.270">
    <property type="match status" value="1"/>
</dbReference>
<dbReference type="SUPFAM" id="SSF55785">
    <property type="entry name" value="PYP-like sensor domain (PAS domain)"/>
    <property type="match status" value="2"/>
</dbReference>
<dbReference type="Pfam" id="PF00990">
    <property type="entry name" value="GGDEF"/>
    <property type="match status" value="1"/>
</dbReference>
<dbReference type="SUPFAM" id="SSF55073">
    <property type="entry name" value="Nucleotide cyclase"/>
    <property type="match status" value="1"/>
</dbReference>
<feature type="transmembrane region" description="Helical" evidence="1">
    <location>
        <begin position="94"/>
        <end position="112"/>
    </location>
</feature>
<feature type="domain" description="PAS" evidence="2">
    <location>
        <begin position="363"/>
        <end position="416"/>
    </location>
</feature>
<dbReference type="AlphaFoldDB" id="A0A1T5BL22"/>
<evidence type="ECO:0000313" key="4">
    <source>
        <dbReference type="EMBL" id="SKB47928.1"/>
    </source>
</evidence>
<dbReference type="InterPro" id="IPR050469">
    <property type="entry name" value="Diguanylate_Cyclase"/>
</dbReference>
<evidence type="ECO:0000259" key="2">
    <source>
        <dbReference type="PROSITE" id="PS50112"/>
    </source>
</evidence>
<dbReference type="CDD" id="cd01949">
    <property type="entry name" value="GGDEF"/>
    <property type="match status" value="1"/>
</dbReference>
<feature type="transmembrane region" description="Helical" evidence="1">
    <location>
        <begin position="181"/>
        <end position="208"/>
    </location>
</feature>
<dbReference type="SMART" id="SM00267">
    <property type="entry name" value="GGDEF"/>
    <property type="match status" value="1"/>
</dbReference>
<keyword evidence="1" id="KW-1133">Transmembrane helix</keyword>
<dbReference type="FunFam" id="3.30.70.270:FF:000001">
    <property type="entry name" value="Diguanylate cyclase domain protein"/>
    <property type="match status" value="1"/>
</dbReference>
<dbReference type="InterPro" id="IPR000160">
    <property type="entry name" value="GGDEF_dom"/>
</dbReference>
<dbReference type="OrthoDB" id="9804747at2"/>
<accession>A0A1T5BL22</accession>
<evidence type="ECO:0000313" key="5">
    <source>
        <dbReference type="Proteomes" id="UP000243406"/>
    </source>
</evidence>
<evidence type="ECO:0000259" key="3">
    <source>
        <dbReference type="PROSITE" id="PS50887"/>
    </source>
</evidence>
<dbReference type="GO" id="GO:0043709">
    <property type="term" value="P:cell adhesion involved in single-species biofilm formation"/>
    <property type="evidence" value="ECO:0007669"/>
    <property type="project" value="TreeGrafter"/>
</dbReference>
<feature type="transmembrane region" description="Helical" evidence="1">
    <location>
        <begin position="38"/>
        <end position="58"/>
    </location>
</feature>
<dbReference type="CDD" id="cd00130">
    <property type="entry name" value="PAS"/>
    <property type="match status" value="2"/>
</dbReference>
<proteinExistence type="predicted"/>
<keyword evidence="1" id="KW-0812">Transmembrane</keyword>
<dbReference type="GO" id="GO:0052621">
    <property type="term" value="F:diguanylate cyclase activity"/>
    <property type="evidence" value="ECO:0007669"/>
    <property type="project" value="TreeGrafter"/>
</dbReference>
<dbReference type="Proteomes" id="UP000243406">
    <property type="component" value="Unassembled WGS sequence"/>
</dbReference>
<dbReference type="RefSeq" id="WP_079589549.1">
    <property type="nucleotide sequence ID" value="NZ_FUYN01000003.1"/>
</dbReference>
<dbReference type="Pfam" id="PF13426">
    <property type="entry name" value="PAS_9"/>
    <property type="match status" value="2"/>
</dbReference>
<keyword evidence="1" id="KW-0472">Membrane</keyword>
<dbReference type="InterPro" id="IPR029787">
    <property type="entry name" value="Nucleotide_cyclase"/>
</dbReference>